<gene>
    <name evidence="2" type="ORF">OCH7691_02008</name>
</gene>
<sequence length="230" mass="25513">MTNNEPVPADLEPTAFLDLDEPKVAAFADEATAGARDATDRAVRLYYAVRDRIRYDPYTIELSVRGLSASRCVERGVGWCVSKAALLAAVARHAGIPARVGYADVKNHIATERLTEQMGTDVFYWHGYTALYLEGRWVKATPAFNIGLCEKFGIRPLEFDGSDDSLFHPFDQEGRRHMEYLNDRGSFDDVPLEAIMETFREVYPRIVAGQTAGDFAAEAEAERRAAGQAG</sequence>
<dbReference type="SMART" id="SM00460">
    <property type="entry name" value="TGc"/>
    <property type="match status" value="1"/>
</dbReference>
<dbReference type="InterPro" id="IPR038765">
    <property type="entry name" value="Papain-like_cys_pep_sf"/>
</dbReference>
<evidence type="ECO:0000259" key="1">
    <source>
        <dbReference type="SMART" id="SM00460"/>
    </source>
</evidence>
<keyword evidence="3" id="KW-1185">Reference proteome</keyword>
<proteinExistence type="predicted"/>
<dbReference type="RefSeq" id="WP_217807889.1">
    <property type="nucleotide sequence ID" value="NZ_FWFR01000001.1"/>
</dbReference>
<feature type="domain" description="Transglutaminase-like" evidence="1">
    <location>
        <begin position="72"/>
        <end position="144"/>
    </location>
</feature>
<organism evidence="2 3">
    <name type="scientific">Oceanibacterium hippocampi</name>
    <dbReference type="NCBI Taxonomy" id="745714"/>
    <lineage>
        <taxon>Bacteria</taxon>
        <taxon>Pseudomonadati</taxon>
        <taxon>Pseudomonadota</taxon>
        <taxon>Alphaproteobacteria</taxon>
        <taxon>Sneathiellales</taxon>
        <taxon>Sneathiellaceae</taxon>
        <taxon>Oceanibacterium</taxon>
    </lineage>
</organism>
<reference evidence="2 3" key="1">
    <citation type="submission" date="2017-03" db="EMBL/GenBank/DDBJ databases">
        <authorList>
            <person name="Afonso C.L."/>
            <person name="Miller P.J."/>
            <person name="Scott M.A."/>
            <person name="Spackman E."/>
            <person name="Goraichik I."/>
            <person name="Dimitrov K.M."/>
            <person name="Suarez D.L."/>
            <person name="Swayne D.E."/>
        </authorList>
    </citation>
    <scope>NUCLEOTIDE SEQUENCE [LARGE SCALE GENOMIC DNA]</scope>
    <source>
        <strain evidence="2 3">CECT 7691</strain>
    </source>
</reference>
<dbReference type="InterPro" id="IPR002931">
    <property type="entry name" value="Transglutaminase-like"/>
</dbReference>
<dbReference type="EMBL" id="FWFR01000001">
    <property type="protein sequence ID" value="SLN46826.1"/>
    <property type="molecule type" value="Genomic_DNA"/>
</dbReference>
<name>A0A1Y5STV9_9PROT</name>
<dbReference type="Gene3D" id="3.10.620.30">
    <property type="match status" value="1"/>
</dbReference>
<evidence type="ECO:0000313" key="2">
    <source>
        <dbReference type="EMBL" id="SLN46826.1"/>
    </source>
</evidence>
<dbReference type="Pfam" id="PF01841">
    <property type="entry name" value="Transglut_core"/>
    <property type="match status" value="1"/>
</dbReference>
<dbReference type="Proteomes" id="UP000193200">
    <property type="component" value="Unassembled WGS sequence"/>
</dbReference>
<protein>
    <submittedName>
        <fullName evidence="2">Transglutaminase-like superfamily protein</fullName>
    </submittedName>
</protein>
<dbReference type="PANTHER" id="PTHR33490">
    <property type="entry name" value="BLR5614 PROTEIN-RELATED"/>
    <property type="match status" value="1"/>
</dbReference>
<accession>A0A1Y5STV9</accession>
<evidence type="ECO:0000313" key="3">
    <source>
        <dbReference type="Proteomes" id="UP000193200"/>
    </source>
</evidence>
<dbReference type="PANTHER" id="PTHR33490:SF3">
    <property type="entry name" value="CONSERVED INTEGRAL MEMBRANE PROTEIN"/>
    <property type="match status" value="1"/>
</dbReference>
<dbReference type="AlphaFoldDB" id="A0A1Y5STV9"/>
<dbReference type="InParanoid" id="A0A1Y5STV9"/>
<dbReference type="SUPFAM" id="SSF54001">
    <property type="entry name" value="Cysteine proteinases"/>
    <property type="match status" value="1"/>
</dbReference>